<sequence>MLCYDRYRLSAGEWFQYAAAGAGFAAAVSYVFYRSLAVFILLSPFGLCYPLIKKRDLKEQRLKKLNLEFKEGILILSSFLSAGYSVENAFSASVKELVVMYGPSGMMTLEFSHMEGQIRMNRPVEQVLREFGDRSGLDDVRNFAEVFAAAKRSGGELVSIINHTSGVIRDKIQIQEEIATMTAAKQFEQKIMNLIPFFLVLYVDVSSPGFFDMMYQTGAGRGIMTGCLVLYAAAYALAGKILRIEV</sequence>
<comment type="caution">
    <text evidence="8">The sequence shown here is derived from an EMBL/GenBank/DDBJ whole genome shotgun (WGS) entry which is preliminary data.</text>
</comment>
<keyword evidence="2" id="KW-1003">Cell membrane</keyword>
<comment type="subcellular location">
    <subcellularLocation>
        <location evidence="1">Cell membrane</location>
        <topology evidence="1">Multi-pass membrane protein</topology>
    </subcellularLocation>
</comment>
<feature type="transmembrane region" description="Helical" evidence="6">
    <location>
        <begin position="31"/>
        <end position="52"/>
    </location>
</feature>
<name>A0A2V3Y4K9_9FIRM</name>
<gene>
    <name evidence="8" type="ORF">DFR60_107267</name>
</gene>
<evidence type="ECO:0000256" key="5">
    <source>
        <dbReference type="ARBA" id="ARBA00023136"/>
    </source>
</evidence>
<evidence type="ECO:0000256" key="2">
    <source>
        <dbReference type="ARBA" id="ARBA00022475"/>
    </source>
</evidence>
<evidence type="ECO:0000256" key="6">
    <source>
        <dbReference type="SAM" id="Phobius"/>
    </source>
</evidence>
<evidence type="ECO:0000313" key="8">
    <source>
        <dbReference type="EMBL" id="PXX52581.1"/>
    </source>
</evidence>
<feature type="domain" description="Type II secretion system protein GspF" evidence="7">
    <location>
        <begin position="76"/>
        <end position="202"/>
    </location>
</feature>
<dbReference type="EMBL" id="QJKD01000007">
    <property type="protein sequence ID" value="PXX52581.1"/>
    <property type="molecule type" value="Genomic_DNA"/>
</dbReference>
<keyword evidence="5 6" id="KW-0472">Membrane</keyword>
<feature type="transmembrane region" description="Helical" evidence="6">
    <location>
        <begin position="223"/>
        <end position="242"/>
    </location>
</feature>
<dbReference type="Proteomes" id="UP000248057">
    <property type="component" value="Unassembled WGS sequence"/>
</dbReference>
<keyword evidence="4 6" id="KW-1133">Transmembrane helix</keyword>
<proteinExistence type="predicted"/>
<evidence type="ECO:0000313" key="9">
    <source>
        <dbReference type="Proteomes" id="UP000248057"/>
    </source>
</evidence>
<feature type="transmembrane region" description="Helical" evidence="6">
    <location>
        <begin position="191"/>
        <end position="211"/>
    </location>
</feature>
<organism evidence="8 9">
    <name type="scientific">Hungatella effluvii</name>
    <dbReference type="NCBI Taxonomy" id="1096246"/>
    <lineage>
        <taxon>Bacteria</taxon>
        <taxon>Bacillati</taxon>
        <taxon>Bacillota</taxon>
        <taxon>Clostridia</taxon>
        <taxon>Lachnospirales</taxon>
        <taxon>Lachnospiraceae</taxon>
        <taxon>Hungatella</taxon>
    </lineage>
</organism>
<dbReference type="PANTHER" id="PTHR35007:SF1">
    <property type="entry name" value="PILUS ASSEMBLY PROTEIN"/>
    <property type="match status" value="1"/>
</dbReference>
<protein>
    <submittedName>
        <fullName evidence="8">Tight adherence protein B</fullName>
    </submittedName>
</protein>
<dbReference type="InterPro" id="IPR018076">
    <property type="entry name" value="T2SS_GspF_dom"/>
</dbReference>
<dbReference type="PANTHER" id="PTHR35007">
    <property type="entry name" value="INTEGRAL MEMBRANE PROTEIN-RELATED"/>
    <property type="match status" value="1"/>
</dbReference>
<keyword evidence="3 6" id="KW-0812">Transmembrane</keyword>
<evidence type="ECO:0000256" key="4">
    <source>
        <dbReference type="ARBA" id="ARBA00022989"/>
    </source>
</evidence>
<accession>A0A2V3Y4K9</accession>
<dbReference type="AlphaFoldDB" id="A0A2V3Y4K9"/>
<dbReference type="Pfam" id="PF00482">
    <property type="entry name" value="T2SSF"/>
    <property type="match status" value="1"/>
</dbReference>
<dbReference type="GO" id="GO:0005886">
    <property type="term" value="C:plasma membrane"/>
    <property type="evidence" value="ECO:0007669"/>
    <property type="project" value="UniProtKB-SubCell"/>
</dbReference>
<keyword evidence="9" id="KW-1185">Reference proteome</keyword>
<evidence type="ECO:0000259" key="7">
    <source>
        <dbReference type="Pfam" id="PF00482"/>
    </source>
</evidence>
<evidence type="ECO:0000256" key="3">
    <source>
        <dbReference type="ARBA" id="ARBA00022692"/>
    </source>
</evidence>
<evidence type="ECO:0000256" key="1">
    <source>
        <dbReference type="ARBA" id="ARBA00004651"/>
    </source>
</evidence>
<reference evidence="8 9" key="1">
    <citation type="submission" date="2018-05" db="EMBL/GenBank/DDBJ databases">
        <title>Genomic Encyclopedia of Type Strains, Phase IV (KMG-IV): sequencing the most valuable type-strain genomes for metagenomic binning, comparative biology and taxonomic classification.</title>
        <authorList>
            <person name="Goeker M."/>
        </authorList>
    </citation>
    <scope>NUCLEOTIDE SEQUENCE [LARGE SCALE GENOMIC DNA]</scope>
    <source>
        <strain evidence="8 9">DSM 24995</strain>
    </source>
</reference>